<organism evidence="14 15">
    <name type="scientific">Pedobacter ginsenosidimutans</name>
    <dbReference type="NCBI Taxonomy" id="687842"/>
    <lineage>
        <taxon>Bacteria</taxon>
        <taxon>Pseudomonadati</taxon>
        <taxon>Bacteroidota</taxon>
        <taxon>Sphingobacteriia</taxon>
        <taxon>Sphingobacteriales</taxon>
        <taxon>Sphingobacteriaceae</taxon>
        <taxon>Pedobacter</taxon>
    </lineage>
</organism>
<keyword evidence="7 11" id="KW-0798">TonB box</keyword>
<evidence type="ECO:0000256" key="1">
    <source>
        <dbReference type="ARBA" id="ARBA00004571"/>
    </source>
</evidence>
<dbReference type="InterPro" id="IPR011662">
    <property type="entry name" value="Secretin/TonB_short_N"/>
</dbReference>
<protein>
    <submittedName>
        <fullName evidence="14">SusC/RagA family TonB-linked outer membrane protein</fullName>
    </submittedName>
</protein>
<dbReference type="InterPro" id="IPR037066">
    <property type="entry name" value="Plug_dom_sf"/>
</dbReference>
<dbReference type="Proteomes" id="UP000051950">
    <property type="component" value="Unassembled WGS sequence"/>
</dbReference>
<dbReference type="InterPro" id="IPR023996">
    <property type="entry name" value="TonB-dep_OMP_SusC/RagA"/>
</dbReference>
<keyword evidence="4" id="KW-0410">Iron transport</keyword>
<keyword evidence="5 10" id="KW-0812">Transmembrane</keyword>
<dbReference type="Pfam" id="PF07715">
    <property type="entry name" value="Plug"/>
    <property type="match status" value="1"/>
</dbReference>
<dbReference type="InterPro" id="IPR039426">
    <property type="entry name" value="TonB-dep_rcpt-like"/>
</dbReference>
<evidence type="ECO:0000256" key="2">
    <source>
        <dbReference type="ARBA" id="ARBA00022448"/>
    </source>
</evidence>
<keyword evidence="4" id="KW-0406">Ion transport</keyword>
<feature type="chain" id="PRO_5006665499" evidence="12">
    <location>
        <begin position="18"/>
        <end position="1127"/>
    </location>
</feature>
<gene>
    <name evidence="14" type="ORF">ASU31_12520</name>
</gene>
<dbReference type="STRING" id="687842.ASU31_12520"/>
<keyword evidence="8 10" id="KW-0472">Membrane</keyword>
<keyword evidence="15" id="KW-1185">Reference proteome</keyword>
<evidence type="ECO:0000313" key="15">
    <source>
        <dbReference type="Proteomes" id="UP000051950"/>
    </source>
</evidence>
<name>A0A0T5VPN0_9SPHI</name>
<feature type="signal peptide" evidence="12">
    <location>
        <begin position="1"/>
        <end position="17"/>
    </location>
</feature>
<keyword evidence="3 10" id="KW-1134">Transmembrane beta strand</keyword>
<evidence type="ECO:0000256" key="9">
    <source>
        <dbReference type="ARBA" id="ARBA00023237"/>
    </source>
</evidence>
<dbReference type="AlphaFoldDB" id="A0A0T5VPN0"/>
<dbReference type="PROSITE" id="PS52016">
    <property type="entry name" value="TONB_DEPENDENT_REC_3"/>
    <property type="match status" value="1"/>
</dbReference>
<evidence type="ECO:0000256" key="12">
    <source>
        <dbReference type="SAM" id="SignalP"/>
    </source>
</evidence>
<evidence type="ECO:0000256" key="7">
    <source>
        <dbReference type="ARBA" id="ARBA00023077"/>
    </source>
</evidence>
<dbReference type="GO" id="GO:0009279">
    <property type="term" value="C:cell outer membrane"/>
    <property type="evidence" value="ECO:0007669"/>
    <property type="project" value="UniProtKB-SubCell"/>
</dbReference>
<comment type="subcellular location">
    <subcellularLocation>
        <location evidence="1 10">Cell outer membrane</location>
        <topology evidence="1 10">Multi-pass membrane protein</topology>
    </subcellularLocation>
</comment>
<dbReference type="NCBIfam" id="TIGR04056">
    <property type="entry name" value="OMP_RagA_SusC"/>
    <property type="match status" value="1"/>
</dbReference>
<dbReference type="InterPro" id="IPR012910">
    <property type="entry name" value="Plug_dom"/>
</dbReference>
<dbReference type="Gene3D" id="2.60.40.1120">
    <property type="entry name" value="Carboxypeptidase-like, regulatory domain"/>
    <property type="match status" value="1"/>
</dbReference>
<keyword evidence="2 10" id="KW-0813">Transport</keyword>
<dbReference type="Pfam" id="PF13715">
    <property type="entry name" value="CarbopepD_reg_2"/>
    <property type="match status" value="1"/>
</dbReference>
<dbReference type="Pfam" id="PF07660">
    <property type="entry name" value="STN"/>
    <property type="match status" value="1"/>
</dbReference>
<evidence type="ECO:0000256" key="10">
    <source>
        <dbReference type="PROSITE-ProRule" id="PRU01360"/>
    </source>
</evidence>
<reference evidence="14 15" key="1">
    <citation type="submission" date="2015-11" db="EMBL/GenBank/DDBJ databases">
        <title>Sequence of Pedobacter ginsenosidimutans.</title>
        <authorList>
            <person name="Carson E."/>
            <person name="Keyser V."/>
            <person name="Newman J."/>
            <person name="Miller J."/>
        </authorList>
    </citation>
    <scope>NUCLEOTIDE SEQUENCE [LARGE SCALE GENOMIC DNA]</scope>
    <source>
        <strain evidence="14 15">KACC 14530</strain>
    </source>
</reference>
<evidence type="ECO:0000256" key="4">
    <source>
        <dbReference type="ARBA" id="ARBA00022496"/>
    </source>
</evidence>
<dbReference type="Gene3D" id="3.55.50.30">
    <property type="match status" value="1"/>
</dbReference>
<dbReference type="Gene3D" id="2.40.170.20">
    <property type="entry name" value="TonB-dependent receptor, beta-barrel domain"/>
    <property type="match status" value="1"/>
</dbReference>
<evidence type="ECO:0000256" key="6">
    <source>
        <dbReference type="ARBA" id="ARBA00023004"/>
    </source>
</evidence>
<dbReference type="Gene3D" id="2.170.130.10">
    <property type="entry name" value="TonB-dependent receptor, plug domain"/>
    <property type="match status" value="1"/>
</dbReference>
<comment type="similarity">
    <text evidence="10 11">Belongs to the TonB-dependent receptor family.</text>
</comment>
<dbReference type="InterPro" id="IPR036942">
    <property type="entry name" value="Beta-barrel_TonB_sf"/>
</dbReference>
<dbReference type="Pfam" id="PF00593">
    <property type="entry name" value="TonB_dep_Rec_b-barrel"/>
    <property type="match status" value="1"/>
</dbReference>
<dbReference type="SUPFAM" id="SSF49464">
    <property type="entry name" value="Carboxypeptidase regulatory domain-like"/>
    <property type="match status" value="1"/>
</dbReference>
<dbReference type="SUPFAM" id="SSF56935">
    <property type="entry name" value="Porins"/>
    <property type="match status" value="1"/>
</dbReference>
<dbReference type="GO" id="GO:0006826">
    <property type="term" value="P:iron ion transport"/>
    <property type="evidence" value="ECO:0007669"/>
    <property type="project" value="UniProtKB-KW"/>
</dbReference>
<dbReference type="OrthoDB" id="9768177at2"/>
<accession>A0A0T5VPN0</accession>
<sequence>MRLSYFLCLLSFMQVSAATLAQKISLDKKNASIKETLEDIRRQSGYSIFYDVDLLANAREINVRIKDATLTEALDRCFLNQPFSYKIDKKTILVTPKILPYIASRLVSVTGKIKGDDNQPLYGATVRVKDSQVIALSDKDGNYKIAVNGPSTVLIFSMIGFETQQVPIESKTVINVTLKAQNTGLNDVVIVGYGAVKRTDLTGSVAEVNMGDFNKASVKSFDEALAGRVAGVSVSGNDGQPGSVNNIVIRGYGSITQDNSPLYVVDGFPMEDGMNNSINPADIESINVLKDASSTAIYGARGANGVIIITTKKGKIGLPVITFNSYYGVQNVAKKMDLLSPYEFVKYQLELNPTLAPTTYLSGGKTLESYRDVQGIDLQDYIYQTAPMQNYSLSLRGGSDKTRYAVSGNIFDQKGIVINSGFTRYQGRMNLDQTINKNLKASVNINYSNSRSSGVSPSEPGSNTSYSNNLFYAVWGYRPVTGGDNDSGLLDEFIDPALSGNLFGDYRVNPVISTQNQIQNTITDNLIANAFLDYTILPGLSLRISGGITRNSIKLEGFYNSQTSRGSIYNTFGVNGSIYTVPTNSWLNENTLTYKKSFKGGHNFNVLGGYTMQALNSSRYGFSATQVPNESLGLDGLDQSSLLSSVSQSSRWGLSSFLARINYDYKSKYLLTASIRADGSSKFAPGRRWGTFPSGSFAWNMAKENFLSDLRFISEAKLRISYGLTGNNRIGDFSYLSQILLGPLPAYSYNNGAASTGAQLSSLGNPDLKWETTAQTNIGYDLSLFNNRINFTVDAYRKTTRDLLLLANLPYTLGIGSAYKNVGKVKNEGLELSLNTVNINTKDFTWKTGFNISFNRNKVLELAENQKEILSPVFFDFSYNSLFAYTAQVGQPIAQMRGYEWDGVYQYSDFDQPTAGTYVLKSTVPTNGTARANIKPGDIKYKDLNGDLVVNADDITTIGRGIPIHTGGFVNDFRYKGFDLNVFFQWSYGNDLVNANRLVFEGNGKNTLTLNQFATWRDRWQPDNPSNTLFRTGGQGPFAYSSRIIEDGSYLRLKTVTLGYNLSEQLSKRLKIKSLRVFASAQNLITWTNYSGPDPEVSIRNSALTPGFDYSAYPRPRTLTFGLNLIF</sequence>
<keyword evidence="9 10" id="KW-0998">Cell outer membrane</keyword>
<evidence type="ECO:0000256" key="5">
    <source>
        <dbReference type="ARBA" id="ARBA00022692"/>
    </source>
</evidence>
<comment type="caution">
    <text evidence="14">The sequence shown here is derived from an EMBL/GenBank/DDBJ whole genome shotgun (WGS) entry which is preliminary data.</text>
</comment>
<dbReference type="InterPro" id="IPR008969">
    <property type="entry name" value="CarboxyPept-like_regulatory"/>
</dbReference>
<evidence type="ECO:0000256" key="11">
    <source>
        <dbReference type="RuleBase" id="RU003357"/>
    </source>
</evidence>
<feature type="domain" description="Secretin/TonB short N-terminal" evidence="13">
    <location>
        <begin position="46"/>
        <end position="97"/>
    </location>
</feature>
<keyword evidence="6" id="KW-0408">Iron</keyword>
<evidence type="ECO:0000259" key="13">
    <source>
        <dbReference type="SMART" id="SM00965"/>
    </source>
</evidence>
<dbReference type="SMART" id="SM00965">
    <property type="entry name" value="STN"/>
    <property type="match status" value="1"/>
</dbReference>
<keyword evidence="12" id="KW-0732">Signal</keyword>
<dbReference type="InterPro" id="IPR000531">
    <property type="entry name" value="Beta-barrel_TonB"/>
</dbReference>
<proteinExistence type="inferred from homology"/>
<dbReference type="FunFam" id="2.170.130.10:FF:000008">
    <property type="entry name" value="SusC/RagA family TonB-linked outer membrane protein"/>
    <property type="match status" value="1"/>
</dbReference>
<dbReference type="EMBL" id="LMZQ01000007">
    <property type="protein sequence ID" value="KRT15803.1"/>
    <property type="molecule type" value="Genomic_DNA"/>
</dbReference>
<dbReference type="NCBIfam" id="TIGR04057">
    <property type="entry name" value="SusC_RagA_signa"/>
    <property type="match status" value="1"/>
</dbReference>
<dbReference type="InterPro" id="IPR023997">
    <property type="entry name" value="TonB-dep_OMP_SusC/RagA_CS"/>
</dbReference>
<evidence type="ECO:0000256" key="8">
    <source>
        <dbReference type="ARBA" id="ARBA00023136"/>
    </source>
</evidence>
<dbReference type="RefSeq" id="WP_057932634.1">
    <property type="nucleotide sequence ID" value="NZ_LMZQ01000007.1"/>
</dbReference>
<evidence type="ECO:0000313" key="14">
    <source>
        <dbReference type="EMBL" id="KRT15803.1"/>
    </source>
</evidence>
<evidence type="ECO:0000256" key="3">
    <source>
        <dbReference type="ARBA" id="ARBA00022452"/>
    </source>
</evidence>